<evidence type="ECO:0000256" key="2">
    <source>
        <dbReference type="ARBA" id="ARBA00005217"/>
    </source>
</evidence>
<dbReference type="GO" id="GO:0002926">
    <property type="term" value="P:tRNA wobble base 5-methoxycarbonylmethyl-2-thiouridinylation"/>
    <property type="evidence" value="ECO:0007669"/>
    <property type="project" value="TreeGrafter"/>
</dbReference>
<dbReference type="Pfam" id="PF04055">
    <property type="entry name" value="Radical_SAM"/>
    <property type="match status" value="1"/>
</dbReference>
<keyword evidence="14" id="KW-0472">Membrane</keyword>
<accession>A0A6C0DXZ5</accession>
<keyword evidence="14" id="KW-1133">Transmembrane helix</keyword>
<evidence type="ECO:0000256" key="13">
    <source>
        <dbReference type="ARBA" id="ARBA00047372"/>
    </source>
</evidence>
<dbReference type="InterPro" id="IPR016181">
    <property type="entry name" value="Acyl_CoA_acyltransferase"/>
</dbReference>
<dbReference type="GO" id="GO:0005634">
    <property type="term" value="C:nucleus"/>
    <property type="evidence" value="ECO:0007669"/>
    <property type="project" value="TreeGrafter"/>
</dbReference>
<evidence type="ECO:0000256" key="7">
    <source>
        <dbReference type="ARBA" id="ARBA00022723"/>
    </source>
</evidence>
<dbReference type="PANTHER" id="PTHR11135:SF2">
    <property type="entry name" value="ELONGATOR COMPLEX PROTEIN 3"/>
    <property type="match status" value="1"/>
</dbReference>
<evidence type="ECO:0000256" key="3">
    <source>
        <dbReference type="ARBA" id="ARBA00005494"/>
    </source>
</evidence>
<dbReference type="InterPro" id="IPR006638">
    <property type="entry name" value="Elp3/MiaA/NifB-like_rSAM"/>
</dbReference>
<dbReference type="EMBL" id="MN739677">
    <property type="protein sequence ID" value="QHT20045.1"/>
    <property type="molecule type" value="Genomic_DNA"/>
</dbReference>
<sequence>MSAAFQDSIEDIASTPLIPNPPKTKLILKDIIKMDPSSYDTSEGLNSCFRILAKKYKYQTSKRELGMVYRYLLKKSLPHYPYIEPLWNALITKSVRSESGIVNVSISLPPNQFSCKYNCHFCPNEPGMPRSYLSNEDVFKRALVVDFDTVKQVYNRLDVLEKNGHPIDKLEFRVLGGTFSCYDKDLADTFVRDLYYSANTYYEDPENPRERGTIEEEQAINVTAKVHVVGLGVETRPDEIKDAEIIRFRRYGITRVEIGVQHTDDTLLRRVNRGHGIKQSKAAIKLLKNYGFKVEIHIMADLPGATPEGDMECYKQVLQGEDLIPDYMKDYPCLDVDFTKIKEWKAEGKWTPYAEATPDAADLKRVLIYRQSITPPWVRVNRIQRDFQEAREDNLGYTSTSIKSNLAQIVKDDAEKLGIYCQCIRCCEVSNEKYNKDDIQYLVRMFVASGSIEYYISAEISRPNRPLLLGFIRLRHGNVLENSIIPELKGKTAMIRELHVYGRVKHVGYKDPDGKTGSQHFGIGKMLLSIAESISSRARYEQMAIISGIGVRDYYKKRGYELRGSYMMKNIEISMFPTICIITAIVIILWGIIYRLCIMHKL</sequence>
<organism evidence="16">
    <name type="scientific">viral metagenome</name>
    <dbReference type="NCBI Taxonomy" id="1070528"/>
    <lineage>
        <taxon>unclassified sequences</taxon>
        <taxon>metagenomes</taxon>
        <taxon>organismal metagenomes</taxon>
    </lineage>
</organism>
<evidence type="ECO:0000259" key="15">
    <source>
        <dbReference type="PROSITE" id="PS51918"/>
    </source>
</evidence>
<keyword evidence="8" id="KW-0694">RNA-binding</keyword>
<keyword evidence="9" id="KW-0408">Iron</keyword>
<dbReference type="Gene3D" id="3.30.750.200">
    <property type="match status" value="1"/>
</dbReference>
<proteinExistence type="inferred from homology"/>
<dbReference type="SUPFAM" id="SSF55729">
    <property type="entry name" value="Acyl-CoA N-acyltransferases (Nat)"/>
    <property type="match status" value="1"/>
</dbReference>
<evidence type="ECO:0000256" key="5">
    <source>
        <dbReference type="ARBA" id="ARBA00022555"/>
    </source>
</evidence>
<evidence type="ECO:0000313" key="16">
    <source>
        <dbReference type="EMBL" id="QHT20045.1"/>
    </source>
</evidence>
<comment type="pathway">
    <text evidence="2">tRNA modification.</text>
</comment>
<keyword evidence="10" id="KW-0411">Iron-sulfur</keyword>
<dbReference type="EC" id="2.3.1.311" evidence="12"/>
<comment type="catalytic activity">
    <reaction evidence="13">
        <text>uridine(34) in tRNA + acetyl-CoA + S-adenosyl-L-methionine + H2O = 5-(carboxymethyl)uridine(34) in tRNA + 5'-deoxyadenosine + L-methionine + CoA + 2 H(+)</text>
        <dbReference type="Rhea" id="RHEA:61020"/>
        <dbReference type="Rhea" id="RHEA-COMP:10407"/>
        <dbReference type="Rhea" id="RHEA-COMP:11727"/>
        <dbReference type="ChEBI" id="CHEBI:15377"/>
        <dbReference type="ChEBI" id="CHEBI:15378"/>
        <dbReference type="ChEBI" id="CHEBI:17319"/>
        <dbReference type="ChEBI" id="CHEBI:57287"/>
        <dbReference type="ChEBI" id="CHEBI:57288"/>
        <dbReference type="ChEBI" id="CHEBI:57844"/>
        <dbReference type="ChEBI" id="CHEBI:59789"/>
        <dbReference type="ChEBI" id="CHEBI:65315"/>
        <dbReference type="ChEBI" id="CHEBI:74882"/>
        <dbReference type="EC" id="2.3.1.311"/>
    </reaction>
    <physiologicalReaction direction="left-to-right" evidence="13">
        <dbReference type="Rhea" id="RHEA:61021"/>
    </physiologicalReaction>
</comment>
<dbReference type="AlphaFoldDB" id="A0A6C0DXZ5"/>
<comment type="cofactor">
    <cofactor evidence="1">
        <name>[4Fe-4S] cluster</name>
        <dbReference type="ChEBI" id="CHEBI:49883"/>
    </cofactor>
</comment>
<dbReference type="GO" id="GO:0046872">
    <property type="term" value="F:metal ion binding"/>
    <property type="evidence" value="ECO:0007669"/>
    <property type="project" value="UniProtKB-KW"/>
</dbReference>
<reference evidence="16" key="1">
    <citation type="journal article" date="2020" name="Nature">
        <title>Giant virus diversity and host interactions through global metagenomics.</title>
        <authorList>
            <person name="Schulz F."/>
            <person name="Roux S."/>
            <person name="Paez-Espino D."/>
            <person name="Jungbluth S."/>
            <person name="Walsh D.A."/>
            <person name="Denef V.J."/>
            <person name="McMahon K.D."/>
            <person name="Konstantinidis K.T."/>
            <person name="Eloe-Fadrosh E.A."/>
            <person name="Kyrpides N.C."/>
            <person name="Woyke T."/>
        </authorList>
    </citation>
    <scope>NUCLEOTIDE SEQUENCE</scope>
    <source>
        <strain evidence="16">GVMAG-M-3300023174-60</strain>
    </source>
</reference>
<keyword evidence="11" id="KW-0808">Transferase</keyword>
<dbReference type="GO" id="GO:0051539">
    <property type="term" value="F:4 iron, 4 sulfur cluster binding"/>
    <property type="evidence" value="ECO:0007669"/>
    <property type="project" value="UniProtKB-KW"/>
</dbReference>
<dbReference type="SFLD" id="SFLDS00029">
    <property type="entry name" value="Radical_SAM"/>
    <property type="match status" value="1"/>
</dbReference>
<keyword evidence="7" id="KW-0479">Metal-binding</keyword>
<evidence type="ECO:0000256" key="12">
    <source>
        <dbReference type="ARBA" id="ARBA00044771"/>
    </source>
</evidence>
<dbReference type="InterPro" id="IPR039661">
    <property type="entry name" value="ELP3"/>
</dbReference>
<keyword evidence="6" id="KW-0949">S-adenosyl-L-methionine</keyword>
<dbReference type="InterPro" id="IPR007197">
    <property type="entry name" value="rSAM"/>
</dbReference>
<evidence type="ECO:0000256" key="14">
    <source>
        <dbReference type="SAM" id="Phobius"/>
    </source>
</evidence>
<evidence type="ECO:0000256" key="9">
    <source>
        <dbReference type="ARBA" id="ARBA00023004"/>
    </source>
</evidence>
<dbReference type="CDD" id="cd01335">
    <property type="entry name" value="Radical_SAM"/>
    <property type="match status" value="1"/>
</dbReference>
<keyword evidence="11" id="KW-0012">Acyltransferase</keyword>
<evidence type="ECO:0000256" key="11">
    <source>
        <dbReference type="ARBA" id="ARBA00023315"/>
    </source>
</evidence>
<evidence type="ECO:0000256" key="8">
    <source>
        <dbReference type="ARBA" id="ARBA00022884"/>
    </source>
</evidence>
<dbReference type="SMART" id="SM00729">
    <property type="entry name" value="Elp3"/>
    <property type="match status" value="1"/>
</dbReference>
<dbReference type="InterPro" id="IPR034687">
    <property type="entry name" value="ELP3-like"/>
</dbReference>
<dbReference type="SUPFAM" id="SSF102114">
    <property type="entry name" value="Radical SAM enzymes"/>
    <property type="match status" value="1"/>
</dbReference>
<protein>
    <recommendedName>
        <fullName evidence="12">tRNA carboxymethyluridine synthase</fullName>
        <ecNumber evidence="12">2.3.1.311</ecNumber>
    </recommendedName>
</protein>
<keyword evidence="5" id="KW-0820">tRNA-binding</keyword>
<keyword evidence="14" id="KW-0812">Transmembrane</keyword>
<dbReference type="GO" id="GO:0000049">
    <property type="term" value="F:tRNA binding"/>
    <property type="evidence" value="ECO:0007669"/>
    <property type="project" value="UniProtKB-KW"/>
</dbReference>
<dbReference type="PANTHER" id="PTHR11135">
    <property type="entry name" value="HISTONE ACETYLTRANSFERASE-RELATED"/>
    <property type="match status" value="1"/>
</dbReference>
<evidence type="ECO:0000256" key="1">
    <source>
        <dbReference type="ARBA" id="ARBA00001966"/>
    </source>
</evidence>
<name>A0A6C0DXZ5_9ZZZZ</name>
<evidence type="ECO:0000256" key="6">
    <source>
        <dbReference type="ARBA" id="ARBA00022691"/>
    </source>
</evidence>
<dbReference type="GO" id="GO:0106261">
    <property type="term" value="F:tRNA uridine(34) acetyltransferase activity"/>
    <property type="evidence" value="ECO:0007669"/>
    <property type="project" value="UniProtKB-EC"/>
</dbReference>
<dbReference type="GO" id="GO:0005737">
    <property type="term" value="C:cytoplasm"/>
    <property type="evidence" value="ECO:0007669"/>
    <property type="project" value="TreeGrafter"/>
</dbReference>
<feature type="domain" description="Radical SAM core" evidence="15">
    <location>
        <begin position="96"/>
        <end position="376"/>
    </location>
</feature>
<evidence type="ECO:0000256" key="4">
    <source>
        <dbReference type="ARBA" id="ARBA00022485"/>
    </source>
</evidence>
<feature type="transmembrane region" description="Helical" evidence="14">
    <location>
        <begin position="575"/>
        <end position="597"/>
    </location>
</feature>
<dbReference type="InterPro" id="IPR058240">
    <property type="entry name" value="rSAM_sf"/>
</dbReference>
<evidence type="ECO:0000256" key="10">
    <source>
        <dbReference type="ARBA" id="ARBA00023014"/>
    </source>
</evidence>
<dbReference type="SFLD" id="SFLDG01086">
    <property type="entry name" value="elongater_protein-like"/>
    <property type="match status" value="1"/>
</dbReference>
<keyword evidence="4" id="KW-0004">4Fe-4S</keyword>
<dbReference type="GO" id="GO:0033588">
    <property type="term" value="C:elongator holoenzyme complex"/>
    <property type="evidence" value="ECO:0007669"/>
    <property type="project" value="TreeGrafter"/>
</dbReference>
<dbReference type="PROSITE" id="PS51918">
    <property type="entry name" value="RADICAL_SAM"/>
    <property type="match status" value="1"/>
</dbReference>
<comment type="similarity">
    <text evidence="3">Belongs to the ELP3 family.</text>
</comment>
<dbReference type="NCBIfam" id="TIGR01211">
    <property type="entry name" value="ELP3"/>
    <property type="match status" value="1"/>
</dbReference>